<proteinExistence type="predicted"/>
<dbReference type="EMBL" id="JACICE010000002">
    <property type="protein sequence ID" value="MBB3776472.1"/>
    <property type="molecule type" value="Genomic_DNA"/>
</dbReference>
<dbReference type="Proteomes" id="UP000548685">
    <property type="component" value="Unassembled WGS sequence"/>
</dbReference>
<organism evidence="1 2">
    <name type="scientific">Erythrobacter ramosus</name>
    <dbReference type="NCBI Taxonomy" id="35811"/>
    <lineage>
        <taxon>Bacteria</taxon>
        <taxon>Pseudomonadati</taxon>
        <taxon>Pseudomonadota</taxon>
        <taxon>Alphaproteobacteria</taxon>
        <taxon>Sphingomonadales</taxon>
        <taxon>Erythrobacteraceae</taxon>
        <taxon>Erythrobacter/Porphyrobacter group</taxon>
        <taxon>Erythrobacter</taxon>
    </lineage>
</organism>
<sequence>MNQLTDVHKKCDECERRCGVLDGAGFAAKGVRHV</sequence>
<evidence type="ECO:0000313" key="2">
    <source>
        <dbReference type="Proteomes" id="UP000548685"/>
    </source>
</evidence>
<comment type="caution">
    <text evidence="1">The sequence shown here is derived from an EMBL/GenBank/DDBJ whole genome shotgun (WGS) entry which is preliminary data.</text>
</comment>
<protein>
    <submittedName>
        <fullName evidence="1">Fe-S radical SAM superfamily protein PflX</fullName>
    </submittedName>
</protein>
<gene>
    <name evidence="1" type="ORF">FHS52_002441</name>
</gene>
<reference evidence="1 2" key="1">
    <citation type="submission" date="2020-08" db="EMBL/GenBank/DDBJ databases">
        <title>Genomic Encyclopedia of Type Strains, Phase IV (KMG-IV): sequencing the most valuable type-strain genomes for metagenomic binning, comparative biology and taxonomic classification.</title>
        <authorList>
            <person name="Goeker M."/>
        </authorList>
    </citation>
    <scope>NUCLEOTIDE SEQUENCE [LARGE SCALE GENOMIC DNA]</scope>
    <source>
        <strain evidence="1 2">DSM 8510</strain>
    </source>
</reference>
<accession>A0ABR6I0U1</accession>
<keyword evidence="2" id="KW-1185">Reference proteome</keyword>
<name>A0ABR6I0U1_9SPHN</name>
<evidence type="ECO:0000313" key="1">
    <source>
        <dbReference type="EMBL" id="MBB3776472.1"/>
    </source>
</evidence>